<keyword evidence="2 4" id="KW-0808">Transferase</keyword>
<comment type="similarity">
    <text evidence="1 4">Belongs to the 1-acyl-sn-glycerol-3-phosphate acyltransferase family.</text>
</comment>
<keyword evidence="4" id="KW-0594">Phospholipid biosynthesis</keyword>
<keyword evidence="4" id="KW-0444">Lipid biosynthesis</keyword>
<comment type="caution">
    <text evidence="6">The sequence shown here is derived from an EMBL/GenBank/DDBJ whole genome shotgun (WGS) entry which is preliminary data.</text>
</comment>
<evidence type="ECO:0000256" key="3">
    <source>
        <dbReference type="ARBA" id="ARBA00023315"/>
    </source>
</evidence>
<organism evidence="6 7">
    <name type="scientific">Nocardioides aquiterrae</name>
    <dbReference type="NCBI Taxonomy" id="203799"/>
    <lineage>
        <taxon>Bacteria</taxon>
        <taxon>Bacillati</taxon>
        <taxon>Actinomycetota</taxon>
        <taxon>Actinomycetes</taxon>
        <taxon>Propionibacteriales</taxon>
        <taxon>Nocardioidaceae</taxon>
        <taxon>Nocardioides</taxon>
    </lineage>
</organism>
<feature type="domain" description="Phospholipid/glycerol acyltransferase" evidence="5">
    <location>
        <begin position="64"/>
        <end position="177"/>
    </location>
</feature>
<keyword evidence="4" id="KW-0443">Lipid metabolism</keyword>
<dbReference type="PANTHER" id="PTHR10434">
    <property type="entry name" value="1-ACYL-SN-GLYCEROL-3-PHOSPHATE ACYLTRANSFERASE"/>
    <property type="match status" value="1"/>
</dbReference>
<dbReference type="GO" id="GO:0016746">
    <property type="term" value="F:acyltransferase activity"/>
    <property type="evidence" value="ECO:0007669"/>
    <property type="project" value="UniProtKB-KW"/>
</dbReference>
<dbReference type="Pfam" id="PF01553">
    <property type="entry name" value="Acyltransferase"/>
    <property type="match status" value="1"/>
</dbReference>
<evidence type="ECO:0000313" key="6">
    <source>
        <dbReference type="EMBL" id="GAA1149147.1"/>
    </source>
</evidence>
<dbReference type="Proteomes" id="UP001499979">
    <property type="component" value="Unassembled WGS sequence"/>
</dbReference>
<protein>
    <recommendedName>
        <fullName evidence="4">1-acyl-sn-glycerol-3-phosphate acyltransferase</fullName>
        <ecNumber evidence="4">2.3.1.51</ecNumber>
    </recommendedName>
</protein>
<dbReference type="RefSeq" id="WP_343908377.1">
    <property type="nucleotide sequence ID" value="NZ_BAAAJE010000015.1"/>
</dbReference>
<dbReference type="NCBIfam" id="TIGR00530">
    <property type="entry name" value="AGP_acyltrn"/>
    <property type="match status" value="1"/>
</dbReference>
<evidence type="ECO:0000259" key="5">
    <source>
        <dbReference type="SMART" id="SM00563"/>
    </source>
</evidence>
<comment type="domain">
    <text evidence="4">The HXXXXD motif is essential for acyltransferase activity and may constitute the binding site for the phosphate moiety of the glycerol-3-phosphate.</text>
</comment>
<evidence type="ECO:0000256" key="2">
    <source>
        <dbReference type="ARBA" id="ARBA00022679"/>
    </source>
</evidence>
<dbReference type="PANTHER" id="PTHR10434:SF11">
    <property type="entry name" value="1-ACYL-SN-GLYCEROL-3-PHOSPHATE ACYLTRANSFERASE"/>
    <property type="match status" value="1"/>
</dbReference>
<evidence type="ECO:0000256" key="1">
    <source>
        <dbReference type="ARBA" id="ARBA00008655"/>
    </source>
</evidence>
<dbReference type="EC" id="2.3.1.51" evidence="4"/>
<dbReference type="InterPro" id="IPR002123">
    <property type="entry name" value="Plipid/glycerol_acylTrfase"/>
</dbReference>
<evidence type="ECO:0000313" key="7">
    <source>
        <dbReference type="Proteomes" id="UP001499979"/>
    </source>
</evidence>
<proteinExistence type="inferred from homology"/>
<dbReference type="SMART" id="SM00563">
    <property type="entry name" value="PlsC"/>
    <property type="match status" value="1"/>
</dbReference>
<dbReference type="InterPro" id="IPR004552">
    <property type="entry name" value="AGP_acyltrans"/>
</dbReference>
<keyword evidence="7" id="KW-1185">Reference proteome</keyword>
<reference evidence="7" key="1">
    <citation type="journal article" date="2019" name="Int. J. Syst. Evol. Microbiol.">
        <title>The Global Catalogue of Microorganisms (GCM) 10K type strain sequencing project: providing services to taxonomists for standard genome sequencing and annotation.</title>
        <authorList>
            <consortium name="The Broad Institute Genomics Platform"/>
            <consortium name="The Broad Institute Genome Sequencing Center for Infectious Disease"/>
            <person name="Wu L."/>
            <person name="Ma J."/>
        </authorList>
    </citation>
    <scope>NUCLEOTIDE SEQUENCE [LARGE SCALE GENOMIC DNA]</scope>
    <source>
        <strain evidence="7">JCM 11813</strain>
    </source>
</reference>
<name>A0ABP4F5K3_9ACTN</name>
<dbReference type="CDD" id="cd07989">
    <property type="entry name" value="LPLAT_AGPAT-like"/>
    <property type="match status" value="1"/>
</dbReference>
<dbReference type="SUPFAM" id="SSF69593">
    <property type="entry name" value="Glycerol-3-phosphate (1)-acyltransferase"/>
    <property type="match status" value="1"/>
</dbReference>
<sequence length="236" mass="25430">MPALVAGSLWTLVLAAVMTLCPPGWRSPELTNRLLSLWSRGWLIATGARVVVEGAQHLHRVGACVVVSNHQSNLDPIVLTSTFRGRIRILTKRELFGVPLLGSALRAGGMVEVNRDAPDRVTIAAGAAHALDQGMPLLVFPEGTTSRTSDLLPFKPGAFQIAVRHGVPILPVLVTDSREVWPAKRLRVRAGTVRVVVTAPVATEGLTERHVVDVSAKVRGRLEDALRVRNPPGRNS</sequence>
<evidence type="ECO:0000256" key="4">
    <source>
        <dbReference type="RuleBase" id="RU361267"/>
    </source>
</evidence>
<accession>A0ABP4F5K3</accession>
<comment type="catalytic activity">
    <reaction evidence="4">
        <text>a 1-acyl-sn-glycero-3-phosphate + an acyl-CoA = a 1,2-diacyl-sn-glycero-3-phosphate + CoA</text>
        <dbReference type="Rhea" id="RHEA:19709"/>
        <dbReference type="ChEBI" id="CHEBI:57287"/>
        <dbReference type="ChEBI" id="CHEBI:57970"/>
        <dbReference type="ChEBI" id="CHEBI:58342"/>
        <dbReference type="ChEBI" id="CHEBI:58608"/>
        <dbReference type="EC" id="2.3.1.51"/>
    </reaction>
</comment>
<keyword evidence="4" id="KW-1208">Phospholipid metabolism</keyword>
<gene>
    <name evidence="6" type="ORF">GCM10009606_29840</name>
</gene>
<keyword evidence="3 4" id="KW-0012">Acyltransferase</keyword>
<dbReference type="EMBL" id="BAAAJE010000015">
    <property type="protein sequence ID" value="GAA1149147.1"/>
    <property type="molecule type" value="Genomic_DNA"/>
</dbReference>